<sequence length="316" mass="35023">MGCDGGTIPKRHELVKGPKKVEQVDKNAALVARWNYCAISQRPLRKPIVACELGRLYNKDVVIEYLLDTSPEKCIIETAAHIKNLKDVKELNLTDNPAWKGDKVNTKGDKYEDLQGAAFICPVVGLEMNGRQKFCYLRDCGCVFSERAMKEIKTEVCHKCGKPFKEDDVILLNGNKEEIADLQRKMEERKLKAKLLKKAKKSKATESCVKSARTEEIAGSSTQKPKETKVATDKMLNGFSSSSGAANAQLSSSSSTSATGGKAEKPGKPVSGITKRSFTDTGEKSEAYKSIFTSHSSAKRLREEKPNWITHTAYYY</sequence>
<keyword evidence="7" id="KW-1185">Reference proteome</keyword>
<feature type="coiled-coil region" evidence="4">
    <location>
        <begin position="172"/>
        <end position="199"/>
    </location>
</feature>
<dbReference type="AlphaFoldDB" id="A0A401T3Z1"/>
<name>A0A401T3Z1_CHIPU</name>
<dbReference type="Proteomes" id="UP000287033">
    <property type="component" value="Unassembled WGS sequence"/>
</dbReference>
<dbReference type="GO" id="GO:0005634">
    <property type="term" value="C:nucleus"/>
    <property type="evidence" value="ECO:0007669"/>
    <property type="project" value="TreeGrafter"/>
</dbReference>
<accession>A0A401T3Z1</accession>
<dbReference type="EMBL" id="BEZZ01000989">
    <property type="protein sequence ID" value="GCC37386.1"/>
    <property type="molecule type" value="Genomic_DNA"/>
</dbReference>
<proteinExistence type="inferred from homology"/>
<dbReference type="InterPro" id="IPR006735">
    <property type="entry name" value="Rtf2"/>
</dbReference>
<dbReference type="PANTHER" id="PTHR12775:SF0">
    <property type="entry name" value="REPLICATION TERMINATION FACTOR 2"/>
    <property type="match status" value="1"/>
</dbReference>
<comment type="similarity">
    <text evidence="1">Belongs to the rtf2 family.</text>
</comment>
<dbReference type="OMA" id="EFRWLHC"/>
<evidence type="ECO:0000313" key="6">
    <source>
        <dbReference type="EMBL" id="GCC37386.1"/>
    </source>
</evidence>
<dbReference type="InterPro" id="IPR027799">
    <property type="entry name" value="Rtf2_RING-finger"/>
</dbReference>
<feature type="region of interest" description="Disordered" evidence="5">
    <location>
        <begin position="241"/>
        <end position="282"/>
    </location>
</feature>
<dbReference type="Pfam" id="PF04641">
    <property type="entry name" value="Rtf2"/>
    <property type="match status" value="1"/>
</dbReference>
<evidence type="ECO:0000313" key="7">
    <source>
        <dbReference type="Proteomes" id="UP000287033"/>
    </source>
</evidence>
<comment type="caution">
    <text evidence="6">The sequence shown here is derived from an EMBL/GenBank/DDBJ whole genome shotgun (WGS) entry which is preliminary data.</text>
</comment>
<evidence type="ECO:0000256" key="1">
    <source>
        <dbReference type="ARBA" id="ARBA00009885"/>
    </source>
</evidence>
<evidence type="ECO:0000256" key="3">
    <source>
        <dbReference type="ARBA" id="ARBA00030367"/>
    </source>
</evidence>
<protein>
    <recommendedName>
        <fullName evidence="2">Replication termination factor 2</fullName>
    </recommendedName>
    <alternativeName>
        <fullName evidence="3">Replication termination factor 2 domain-containing protein 1</fullName>
    </alternativeName>
</protein>
<organism evidence="6 7">
    <name type="scientific">Chiloscyllium punctatum</name>
    <name type="common">Brownbanded bambooshark</name>
    <name type="synonym">Hemiscyllium punctatum</name>
    <dbReference type="NCBI Taxonomy" id="137246"/>
    <lineage>
        <taxon>Eukaryota</taxon>
        <taxon>Metazoa</taxon>
        <taxon>Chordata</taxon>
        <taxon>Craniata</taxon>
        <taxon>Vertebrata</taxon>
        <taxon>Chondrichthyes</taxon>
        <taxon>Elasmobranchii</taxon>
        <taxon>Galeomorphii</taxon>
        <taxon>Galeoidea</taxon>
        <taxon>Orectolobiformes</taxon>
        <taxon>Hemiscylliidae</taxon>
        <taxon>Chiloscyllium</taxon>
    </lineage>
</organism>
<keyword evidence="4" id="KW-0175">Coiled coil</keyword>
<gene>
    <name evidence="6" type="ORF">chiPu_0015890</name>
</gene>
<reference evidence="6 7" key="1">
    <citation type="journal article" date="2018" name="Nat. Ecol. Evol.">
        <title>Shark genomes provide insights into elasmobranch evolution and the origin of vertebrates.</title>
        <authorList>
            <person name="Hara Y"/>
            <person name="Yamaguchi K"/>
            <person name="Onimaru K"/>
            <person name="Kadota M"/>
            <person name="Koyanagi M"/>
            <person name="Keeley SD"/>
            <person name="Tatsumi K"/>
            <person name="Tanaka K"/>
            <person name="Motone F"/>
            <person name="Kageyama Y"/>
            <person name="Nozu R"/>
            <person name="Adachi N"/>
            <person name="Nishimura O"/>
            <person name="Nakagawa R"/>
            <person name="Tanegashima C"/>
            <person name="Kiyatake I"/>
            <person name="Matsumoto R"/>
            <person name="Murakumo K"/>
            <person name="Nishida K"/>
            <person name="Terakita A"/>
            <person name="Kuratani S"/>
            <person name="Sato K"/>
            <person name="Hyodo S Kuraku.S."/>
        </authorList>
    </citation>
    <scope>NUCLEOTIDE SEQUENCE [LARGE SCALE GENOMIC DNA]</scope>
</reference>
<evidence type="ECO:0000256" key="5">
    <source>
        <dbReference type="SAM" id="MobiDB-lite"/>
    </source>
</evidence>
<dbReference type="PANTHER" id="PTHR12775">
    <property type="entry name" value="PROTEIN C20ORF43 HOMOLOG"/>
    <property type="match status" value="1"/>
</dbReference>
<dbReference type="GO" id="GO:0006274">
    <property type="term" value="P:DNA replication termination"/>
    <property type="evidence" value="ECO:0007669"/>
    <property type="project" value="TreeGrafter"/>
</dbReference>
<dbReference type="OrthoDB" id="247013at2759"/>
<feature type="compositionally biased region" description="Low complexity" evidence="5">
    <location>
        <begin position="241"/>
        <end position="258"/>
    </location>
</feature>
<evidence type="ECO:0000256" key="4">
    <source>
        <dbReference type="SAM" id="Coils"/>
    </source>
</evidence>
<dbReference type="STRING" id="137246.A0A401T3Z1"/>
<dbReference type="CDD" id="cd16653">
    <property type="entry name" value="RING-like_Rtf2"/>
    <property type="match status" value="1"/>
</dbReference>
<evidence type="ECO:0000256" key="2">
    <source>
        <dbReference type="ARBA" id="ARBA00015157"/>
    </source>
</evidence>